<dbReference type="SUPFAM" id="SSF57850">
    <property type="entry name" value="RING/U-box"/>
    <property type="match status" value="1"/>
</dbReference>
<accession>A0A7S3G5F5</accession>
<gene>
    <name evidence="7" type="ORF">PBIL07802_LOCUS7545</name>
</gene>
<evidence type="ECO:0000259" key="6">
    <source>
        <dbReference type="PROSITE" id="PS50089"/>
    </source>
</evidence>
<feature type="domain" description="RING-type" evidence="6">
    <location>
        <begin position="634"/>
        <end position="672"/>
    </location>
</feature>
<dbReference type="PROSITE" id="PS00518">
    <property type="entry name" value="ZF_RING_1"/>
    <property type="match status" value="1"/>
</dbReference>
<evidence type="ECO:0000256" key="5">
    <source>
        <dbReference type="SAM" id="Coils"/>
    </source>
</evidence>
<dbReference type="InterPro" id="IPR001841">
    <property type="entry name" value="Znf_RING"/>
</dbReference>
<dbReference type="GO" id="GO:0016567">
    <property type="term" value="P:protein ubiquitination"/>
    <property type="evidence" value="ECO:0007669"/>
    <property type="project" value="TreeGrafter"/>
</dbReference>
<dbReference type="PROSITE" id="PS50089">
    <property type="entry name" value="ZF_RING_2"/>
    <property type="match status" value="1"/>
</dbReference>
<dbReference type="Gene3D" id="3.30.40.10">
    <property type="entry name" value="Zinc/RING finger domain, C3HC4 (zinc finger)"/>
    <property type="match status" value="1"/>
</dbReference>
<dbReference type="SMART" id="SM00320">
    <property type="entry name" value="WD40"/>
    <property type="match status" value="4"/>
</dbReference>
<dbReference type="InterPro" id="IPR036322">
    <property type="entry name" value="WD40_repeat_dom_sf"/>
</dbReference>
<evidence type="ECO:0000256" key="2">
    <source>
        <dbReference type="ARBA" id="ARBA00022771"/>
    </source>
</evidence>
<reference evidence="7" key="1">
    <citation type="submission" date="2021-01" db="EMBL/GenBank/DDBJ databases">
        <authorList>
            <person name="Corre E."/>
            <person name="Pelletier E."/>
            <person name="Niang G."/>
            <person name="Scheremetjew M."/>
            <person name="Finn R."/>
            <person name="Kale V."/>
            <person name="Holt S."/>
            <person name="Cochrane G."/>
            <person name="Meng A."/>
            <person name="Brown T."/>
            <person name="Cohen L."/>
        </authorList>
    </citation>
    <scope>NUCLEOTIDE SEQUENCE</scope>
    <source>
        <strain evidence="7">NIES-2562</strain>
    </source>
</reference>
<evidence type="ECO:0000256" key="4">
    <source>
        <dbReference type="PROSITE-ProRule" id="PRU00175"/>
    </source>
</evidence>
<dbReference type="GO" id="GO:0004842">
    <property type="term" value="F:ubiquitin-protein transferase activity"/>
    <property type="evidence" value="ECO:0007669"/>
    <property type="project" value="TreeGrafter"/>
</dbReference>
<keyword evidence="1" id="KW-0479">Metal-binding</keyword>
<keyword evidence="5" id="KW-0175">Coiled coil</keyword>
<dbReference type="Pfam" id="PF13920">
    <property type="entry name" value="zf-C3HC4_3"/>
    <property type="match status" value="1"/>
</dbReference>
<keyword evidence="2 4" id="KW-0863">Zinc-finger</keyword>
<dbReference type="InterPro" id="IPR015943">
    <property type="entry name" value="WD40/YVTN_repeat-like_dom_sf"/>
</dbReference>
<dbReference type="InterPro" id="IPR013083">
    <property type="entry name" value="Znf_RING/FYVE/PHD"/>
</dbReference>
<dbReference type="SUPFAM" id="SSF50978">
    <property type="entry name" value="WD40 repeat-like"/>
    <property type="match status" value="1"/>
</dbReference>
<name>A0A7S3G5F5_9EUKA</name>
<dbReference type="AlphaFoldDB" id="A0A7S3G5F5"/>
<evidence type="ECO:0000256" key="1">
    <source>
        <dbReference type="ARBA" id="ARBA00022723"/>
    </source>
</evidence>
<evidence type="ECO:0000313" key="7">
    <source>
        <dbReference type="EMBL" id="CAE0245364.1"/>
    </source>
</evidence>
<sequence>MIEQLQALEGERGRGRERTCLNLACFVPESRLLIGSTAGGKVEVWQRTSDRGNEYKLMQTLQAQLADVTCIVCSSTGSTFVTGSGTGEVSVWERERGRGGGSMAFTPFVRIAGLPLQNGGITSLCVCEDEGGNIEDIVLCTGTSELNVWRLKKREWGETNISYSRKEVINVPDVAATAVEVVQCTNTLVVGTSTGKVHLYRRENSGQDFAYVHALPENEQRRESGVTAIAVDQSHNRIAVGEIDGTTTVWRASDPLGYNGYELSSTFSMEGGAAVRSVRMSEVCPIIITAVRGGKGVVWAEEDEGSSNSGAMLNTSSSNKRVTYTPVFSMTAAAGCVSSTVDIDDYIGDIYYGSRLYTIRGPSGTANLDVIQGIDNELDDSERAVEEGYEDILKIRGLALQGQQIVSVLTDIGHKADLRVSRAREGYLRRQRETQVEAENARRTAELIAEEAEKRRQEEVTTRLKEDVSLLQGRLTIAEEELRETRGDLSSMQYKERELVNEIAHLKRKRDEEQSNHAEQISNLTAQLERNSEVSGTLQDLLAQSERDKEGLQSALHIERMQREEEGREKDGELQLLHTYLAEFSAAVADGAEKKEELDRRIEELKKELEKEAKQRAEMAEKAEEEAQAQKRECAVCFTNEVDHALVKCGHMFCSDCANELKSRGDNCPNCRQPISAVIRVFS</sequence>
<protein>
    <recommendedName>
        <fullName evidence="6">RING-type domain-containing protein</fullName>
    </recommendedName>
</protein>
<dbReference type="EMBL" id="HBIB01011616">
    <property type="protein sequence ID" value="CAE0245364.1"/>
    <property type="molecule type" value="Transcribed_RNA"/>
</dbReference>
<evidence type="ECO:0000256" key="3">
    <source>
        <dbReference type="ARBA" id="ARBA00022833"/>
    </source>
</evidence>
<dbReference type="InterPro" id="IPR051652">
    <property type="entry name" value="MDM2_MDM4_MUL1"/>
</dbReference>
<dbReference type="Pfam" id="PF00400">
    <property type="entry name" value="WD40"/>
    <property type="match status" value="1"/>
</dbReference>
<dbReference type="PANTHER" id="PTHR12183">
    <property type="entry name" value="MITOCHONDRIAL UBIQUITIN LIGASE ACTIVATOR OF NFKB 1"/>
    <property type="match status" value="1"/>
</dbReference>
<dbReference type="PANTHER" id="PTHR12183:SF37">
    <property type="entry name" value="PROTEIN MDM4"/>
    <property type="match status" value="1"/>
</dbReference>
<keyword evidence="3" id="KW-0862">Zinc</keyword>
<dbReference type="SMART" id="SM00184">
    <property type="entry name" value="RING"/>
    <property type="match status" value="1"/>
</dbReference>
<dbReference type="GO" id="GO:0008270">
    <property type="term" value="F:zinc ion binding"/>
    <property type="evidence" value="ECO:0007669"/>
    <property type="project" value="UniProtKB-KW"/>
</dbReference>
<dbReference type="InterPro" id="IPR001680">
    <property type="entry name" value="WD40_rpt"/>
</dbReference>
<dbReference type="InterPro" id="IPR017907">
    <property type="entry name" value="Znf_RING_CS"/>
</dbReference>
<feature type="coiled-coil region" evidence="5">
    <location>
        <begin position="588"/>
        <end position="633"/>
    </location>
</feature>
<organism evidence="7">
    <name type="scientific">Palpitomonas bilix</name>
    <dbReference type="NCBI Taxonomy" id="652834"/>
    <lineage>
        <taxon>Eukaryota</taxon>
        <taxon>Eukaryota incertae sedis</taxon>
    </lineage>
</organism>
<proteinExistence type="predicted"/>
<dbReference type="Gene3D" id="2.130.10.10">
    <property type="entry name" value="YVTN repeat-like/Quinoprotein amine dehydrogenase"/>
    <property type="match status" value="1"/>
</dbReference>